<dbReference type="InterPro" id="IPR044775">
    <property type="entry name" value="MFS_ERD6/Tret1-like"/>
</dbReference>
<keyword evidence="2" id="KW-1003">Cell membrane</keyword>
<dbReference type="InterPro" id="IPR020846">
    <property type="entry name" value="MFS_dom"/>
</dbReference>
<feature type="region of interest" description="Disordered" evidence="9">
    <location>
        <begin position="1"/>
        <end position="38"/>
    </location>
</feature>
<dbReference type="PROSITE" id="PS00217">
    <property type="entry name" value="SUGAR_TRANSPORT_2"/>
    <property type="match status" value="1"/>
</dbReference>
<evidence type="ECO:0000256" key="2">
    <source>
        <dbReference type="ARBA" id="ARBA00022475"/>
    </source>
</evidence>
<accession>A0A0P4VWY6</accession>
<sequence length="517" mass="55844">MSESDGEWSPWGGEEEELEQPLIRDPKTHSQQRSEAAMGDAVLTSPLVGSRPARAPQYFTALSATLGAFAMGTVLGYSSPAGAQLINNPTHDFVHLDKSQNSLFSSIMNVGALVGGPVGGLCLNKLGRRGTMLASVVPFISGWLIITFAQNFAMLLVGRVLTGLCCGITSLSVPTYIAEYSSSDIRGTLGSSFQLMVTLGLLYSYVLGAVLPSWRLLAGLCIIPVTLYAILMFFAKESPSYLLFKGKEDQAAASLQYFRGKDSHIQTELDMLRAAMEERQQSTASCSDLRKPYIIKPFFISLSLMFFQQFSGVNGVLFNLTIIFSSAGSNIPDDVSSIVVGAVQVMATFLATVLMDKAGRKLLLIASSSIMALSLVALGEFFYMKTEDASWATKTLGWLPLVSLMVFIFSFSIGYGPIPWLMMGELFSPDVKEMAASQATMFNWTLAFLVTFIFAPLESALGDAGLYWVFSALCVVNLVFCITVVPETKGKTLEEITASFGAPAPSVTIGRRNSSDC</sequence>
<proteinExistence type="inferred from homology"/>
<feature type="transmembrane region" description="Helical" evidence="10">
    <location>
        <begin position="130"/>
        <end position="150"/>
    </location>
</feature>
<comment type="similarity">
    <text evidence="7">Belongs to the major facilitator superfamily. Sugar transporter (TC 2.A.1.1) family. Trehalose transporter subfamily.</text>
</comment>
<dbReference type="InterPro" id="IPR005828">
    <property type="entry name" value="MFS_sugar_transport-like"/>
</dbReference>
<dbReference type="Gene3D" id="1.20.1250.20">
    <property type="entry name" value="MFS general substrate transporter like domains"/>
    <property type="match status" value="1"/>
</dbReference>
<dbReference type="GO" id="GO:0005886">
    <property type="term" value="C:plasma membrane"/>
    <property type="evidence" value="ECO:0007669"/>
    <property type="project" value="UniProtKB-SubCell"/>
</dbReference>
<dbReference type="InterPro" id="IPR036259">
    <property type="entry name" value="MFS_trans_sf"/>
</dbReference>
<comment type="subcellular location">
    <subcellularLocation>
        <location evidence="1">Cell membrane</location>
        <topology evidence="1">Multi-pass membrane protein</topology>
    </subcellularLocation>
</comment>
<evidence type="ECO:0000256" key="10">
    <source>
        <dbReference type="SAM" id="Phobius"/>
    </source>
</evidence>
<keyword evidence="5 10" id="KW-0472">Membrane</keyword>
<evidence type="ECO:0000256" key="3">
    <source>
        <dbReference type="ARBA" id="ARBA00022692"/>
    </source>
</evidence>
<dbReference type="Pfam" id="PF00083">
    <property type="entry name" value="Sugar_tr"/>
    <property type="match status" value="1"/>
</dbReference>
<keyword evidence="3 10" id="KW-0812">Transmembrane</keyword>
<dbReference type="CDD" id="cd17358">
    <property type="entry name" value="MFS_GLUT6_8_Class3_like"/>
    <property type="match status" value="1"/>
</dbReference>
<evidence type="ECO:0000313" key="12">
    <source>
        <dbReference type="EMBL" id="JAI57371.1"/>
    </source>
</evidence>
<evidence type="ECO:0000256" key="8">
    <source>
        <dbReference type="RuleBase" id="RU003346"/>
    </source>
</evidence>
<name>A0A0P4VWY6_SCYOL</name>
<dbReference type="InterPro" id="IPR005829">
    <property type="entry name" value="Sugar_transporter_CS"/>
</dbReference>
<dbReference type="PANTHER" id="PTHR48021">
    <property type="match status" value="1"/>
</dbReference>
<dbReference type="PRINTS" id="PR00171">
    <property type="entry name" value="SUGRTRNSPORT"/>
</dbReference>
<dbReference type="FunFam" id="1.20.1250.20:FF:000055">
    <property type="entry name" value="Facilitated trehalose transporter Tret1-2 homolog"/>
    <property type="match status" value="1"/>
</dbReference>
<reference evidence="12" key="1">
    <citation type="submission" date="2015-09" db="EMBL/GenBank/DDBJ databases">
        <title>Scylla olivacea transcriptome.</title>
        <authorList>
            <person name="Ikhwanuddin M."/>
        </authorList>
    </citation>
    <scope>NUCLEOTIDE SEQUENCE</scope>
</reference>
<feature type="transmembrane region" description="Helical" evidence="10">
    <location>
        <begin position="362"/>
        <end position="384"/>
    </location>
</feature>
<evidence type="ECO:0000256" key="5">
    <source>
        <dbReference type="ARBA" id="ARBA00023136"/>
    </source>
</evidence>
<feature type="transmembrane region" description="Helical" evidence="10">
    <location>
        <begin position="156"/>
        <end position="177"/>
    </location>
</feature>
<dbReference type="NCBIfam" id="TIGR00879">
    <property type="entry name" value="SP"/>
    <property type="match status" value="1"/>
</dbReference>
<feature type="transmembrane region" description="Helical" evidence="10">
    <location>
        <begin position="189"/>
        <end position="210"/>
    </location>
</feature>
<feature type="transmembrane region" description="Helical" evidence="10">
    <location>
        <begin position="58"/>
        <end position="77"/>
    </location>
</feature>
<organism evidence="12">
    <name type="scientific">Scylla olivacea</name>
    <name type="common">Orange mud crab</name>
    <name type="synonym">Cancer olivacea</name>
    <dbReference type="NCBI Taxonomy" id="85551"/>
    <lineage>
        <taxon>Eukaryota</taxon>
        <taxon>Metazoa</taxon>
        <taxon>Ecdysozoa</taxon>
        <taxon>Arthropoda</taxon>
        <taxon>Crustacea</taxon>
        <taxon>Multicrustacea</taxon>
        <taxon>Malacostraca</taxon>
        <taxon>Eumalacostraca</taxon>
        <taxon>Eucarida</taxon>
        <taxon>Decapoda</taxon>
        <taxon>Pleocyemata</taxon>
        <taxon>Brachyura</taxon>
        <taxon>Eubrachyura</taxon>
        <taxon>Portunoidea</taxon>
        <taxon>Portunidae</taxon>
        <taxon>Portuninae</taxon>
        <taxon>Scylla</taxon>
    </lineage>
</organism>
<dbReference type="EMBL" id="GDRN01107784">
    <property type="protein sequence ID" value="JAI57370.1"/>
    <property type="molecule type" value="Transcribed_RNA"/>
</dbReference>
<feature type="transmembrane region" description="Helical" evidence="10">
    <location>
        <begin position="335"/>
        <end position="355"/>
    </location>
</feature>
<evidence type="ECO:0000256" key="9">
    <source>
        <dbReference type="SAM" id="MobiDB-lite"/>
    </source>
</evidence>
<keyword evidence="6" id="KW-0325">Glycoprotein</keyword>
<dbReference type="InterPro" id="IPR050549">
    <property type="entry name" value="MFS_Trehalose_Transporter"/>
</dbReference>
<evidence type="ECO:0000256" key="1">
    <source>
        <dbReference type="ARBA" id="ARBA00004651"/>
    </source>
</evidence>
<dbReference type="PROSITE" id="PS50850">
    <property type="entry name" value="MFS"/>
    <property type="match status" value="1"/>
</dbReference>
<evidence type="ECO:0000256" key="7">
    <source>
        <dbReference type="ARBA" id="ARBA00024348"/>
    </source>
</evidence>
<evidence type="ECO:0000259" key="11">
    <source>
        <dbReference type="PROSITE" id="PS50850"/>
    </source>
</evidence>
<feature type="transmembrane region" description="Helical" evidence="10">
    <location>
        <begin position="466"/>
        <end position="485"/>
    </location>
</feature>
<dbReference type="EMBL" id="GDRN01107783">
    <property type="protein sequence ID" value="JAI57371.1"/>
    <property type="molecule type" value="Transcribed_RNA"/>
</dbReference>
<feature type="domain" description="Major facilitator superfamily (MFS) profile" evidence="11">
    <location>
        <begin position="60"/>
        <end position="489"/>
    </location>
</feature>
<evidence type="ECO:0000256" key="6">
    <source>
        <dbReference type="ARBA" id="ARBA00023180"/>
    </source>
</evidence>
<dbReference type="InterPro" id="IPR003663">
    <property type="entry name" value="Sugar/inositol_transpt"/>
</dbReference>
<keyword evidence="4 10" id="KW-1133">Transmembrane helix</keyword>
<dbReference type="AlphaFoldDB" id="A0A0P4VWY6"/>
<feature type="transmembrane region" description="Helical" evidence="10">
    <location>
        <begin position="103"/>
        <end position="123"/>
    </location>
</feature>
<dbReference type="GO" id="GO:0051119">
    <property type="term" value="F:sugar transmembrane transporter activity"/>
    <property type="evidence" value="ECO:0007669"/>
    <property type="project" value="InterPro"/>
</dbReference>
<evidence type="ECO:0000256" key="4">
    <source>
        <dbReference type="ARBA" id="ARBA00022989"/>
    </source>
</evidence>
<dbReference type="PANTHER" id="PTHR48021:SF1">
    <property type="entry name" value="GH07001P-RELATED"/>
    <property type="match status" value="1"/>
</dbReference>
<dbReference type="SUPFAM" id="SSF103473">
    <property type="entry name" value="MFS general substrate transporter"/>
    <property type="match status" value="1"/>
</dbReference>
<feature type="transmembrane region" description="Helical" evidence="10">
    <location>
        <begin position="434"/>
        <end position="454"/>
    </location>
</feature>
<feature type="transmembrane region" description="Helical" evidence="10">
    <location>
        <begin position="298"/>
        <end position="323"/>
    </location>
</feature>
<feature type="transmembrane region" description="Helical" evidence="10">
    <location>
        <begin position="216"/>
        <end position="235"/>
    </location>
</feature>
<feature type="transmembrane region" description="Helical" evidence="10">
    <location>
        <begin position="396"/>
        <end position="422"/>
    </location>
</feature>
<protein>
    <recommendedName>
        <fullName evidence="11">Major facilitator superfamily (MFS) profile domain-containing protein</fullName>
    </recommendedName>
</protein>
<keyword evidence="8" id="KW-0813">Transport</keyword>